<evidence type="ECO:0000256" key="3">
    <source>
        <dbReference type="ARBA" id="ARBA00023015"/>
    </source>
</evidence>
<dbReference type="InterPro" id="IPR003657">
    <property type="entry name" value="WRKY_dom"/>
</dbReference>
<feature type="compositionally biased region" description="Basic and acidic residues" evidence="7">
    <location>
        <begin position="1"/>
        <end position="14"/>
    </location>
</feature>
<sequence length="617" mass="67417">MDENAGRDRVDLGLRHPQPGSGAREPQFDALRSENGRVPAAAADEARVLGGAKYKSMTPARLPIARSPCLTVPPGLSPSTLLDSPVLLSNMKVESSPTTGTFLNPMIRRATFDSVGYDAFSSPRDGYNGSAGSLCDFEFKPHTGSSPRPGLSTLGSMVSCDLKRQQCKTFSEFQNQCQPQAFPNSPSAKSESLATLSNELSLSVVLPNASVHMINSMISEPTRGAPDELQQSPDDRNHTLEPDNQEPSTLVVIERSAEDGYNWRKYGQKLVKGSEFPRSYYKCTHPNCQVKKQFERSYDGHITDIMYKGSHDHPKPQPSRRLAVGAYLPGQAQEHSDDFSALHSVGDNLPNAHGHSSHLTETNSTTQLSPVSVSDDETEGAGTRSDKVGDEPVDDDEDPEAKRRKKEMGSTEIFNVAGKVNREPRVVVQTISEVDILDDGYRWRKYGQKVVKGNPNPRSYYKCTSDGCPVRKHVERAGHDPKAVITTYEGKHNHDVPAARNSSHDAAPPAVSRSHDSSRITHNPYERPEHTNTISLDLGVGISPSIPKQEATDTEQVLGRIHISNSHCKVIQGTPVSAYYNSLNNRSNDRTGDLAPPLSHGPAPYRDSMGRSLLTGP</sequence>
<dbReference type="SUPFAM" id="SSF118290">
    <property type="entry name" value="WRKY DNA-binding domain"/>
    <property type="match status" value="2"/>
</dbReference>
<reference evidence="9" key="2">
    <citation type="submission" date="2023-06" db="EMBL/GenBank/DDBJ databases">
        <authorList>
            <person name="Ma L."/>
            <person name="Liu K.-W."/>
            <person name="Li Z."/>
            <person name="Hsiao Y.-Y."/>
            <person name="Qi Y."/>
            <person name="Fu T."/>
            <person name="Tang G."/>
            <person name="Zhang D."/>
            <person name="Sun W.-H."/>
            <person name="Liu D.-K."/>
            <person name="Li Y."/>
            <person name="Chen G.-Z."/>
            <person name="Liu X.-D."/>
            <person name="Liao X.-Y."/>
            <person name="Jiang Y.-T."/>
            <person name="Yu X."/>
            <person name="Hao Y."/>
            <person name="Huang J."/>
            <person name="Zhao X.-W."/>
            <person name="Ke S."/>
            <person name="Chen Y.-Y."/>
            <person name="Wu W.-L."/>
            <person name="Hsu J.-L."/>
            <person name="Lin Y.-F."/>
            <person name="Huang M.-D."/>
            <person name="Li C.-Y."/>
            <person name="Huang L."/>
            <person name="Wang Z.-W."/>
            <person name="Zhao X."/>
            <person name="Zhong W.-Y."/>
            <person name="Peng D.-H."/>
            <person name="Ahmad S."/>
            <person name="Lan S."/>
            <person name="Zhang J.-S."/>
            <person name="Tsai W.-C."/>
            <person name="Van De Peer Y."/>
            <person name="Liu Z.-J."/>
        </authorList>
    </citation>
    <scope>NUCLEOTIDE SEQUENCE</scope>
    <source>
        <strain evidence="9">SCP</strain>
        <tissue evidence="9">Leaves</tissue>
    </source>
</reference>
<proteinExistence type="predicted"/>
<feature type="region of interest" description="Disordered" evidence="7">
    <location>
        <begin position="220"/>
        <end position="247"/>
    </location>
</feature>
<feature type="region of interest" description="Disordered" evidence="7">
    <location>
        <begin position="493"/>
        <end position="531"/>
    </location>
</feature>
<keyword evidence="6" id="KW-0539">Nucleus</keyword>
<dbReference type="Gene3D" id="2.20.25.80">
    <property type="entry name" value="WRKY domain"/>
    <property type="match status" value="2"/>
</dbReference>
<evidence type="ECO:0000259" key="8">
    <source>
        <dbReference type="PROSITE" id="PS50811"/>
    </source>
</evidence>
<evidence type="ECO:0000256" key="1">
    <source>
        <dbReference type="ARBA" id="ARBA00004123"/>
    </source>
</evidence>
<keyword evidence="2" id="KW-0677">Repeat</keyword>
<dbReference type="InterPro" id="IPR044810">
    <property type="entry name" value="WRKY_plant"/>
</dbReference>
<dbReference type="PANTHER" id="PTHR31221">
    <property type="entry name" value="WRKY TRANSCRIPTION FACTOR PROTEIN 1-RELATED"/>
    <property type="match status" value="1"/>
</dbReference>
<feature type="region of interest" description="Disordered" evidence="7">
    <location>
        <begin position="1"/>
        <end position="37"/>
    </location>
</feature>
<evidence type="ECO:0000313" key="10">
    <source>
        <dbReference type="Proteomes" id="UP001179952"/>
    </source>
</evidence>
<protein>
    <submittedName>
        <fullName evidence="9">WRKY transcription factor 20</fullName>
    </submittedName>
</protein>
<dbReference type="SMART" id="SM00774">
    <property type="entry name" value="WRKY"/>
    <property type="match status" value="2"/>
</dbReference>
<organism evidence="9 10">
    <name type="scientific">Acorus gramineus</name>
    <name type="common">Dwarf sweet flag</name>
    <dbReference type="NCBI Taxonomy" id="55184"/>
    <lineage>
        <taxon>Eukaryota</taxon>
        <taxon>Viridiplantae</taxon>
        <taxon>Streptophyta</taxon>
        <taxon>Embryophyta</taxon>
        <taxon>Tracheophyta</taxon>
        <taxon>Spermatophyta</taxon>
        <taxon>Magnoliopsida</taxon>
        <taxon>Liliopsida</taxon>
        <taxon>Acoraceae</taxon>
        <taxon>Acorus</taxon>
    </lineage>
</organism>
<evidence type="ECO:0000256" key="4">
    <source>
        <dbReference type="ARBA" id="ARBA00023125"/>
    </source>
</evidence>
<dbReference type="GO" id="GO:0003700">
    <property type="term" value="F:DNA-binding transcription factor activity"/>
    <property type="evidence" value="ECO:0007669"/>
    <property type="project" value="InterPro"/>
</dbReference>
<evidence type="ECO:0000256" key="7">
    <source>
        <dbReference type="SAM" id="MobiDB-lite"/>
    </source>
</evidence>
<feature type="compositionally biased region" description="Basic and acidic residues" evidence="7">
    <location>
        <begin position="513"/>
        <end position="530"/>
    </location>
</feature>
<keyword evidence="4" id="KW-0238">DNA-binding</keyword>
<dbReference type="FunFam" id="2.20.25.80:FF:000001">
    <property type="entry name" value="WRKY transcription factor 33"/>
    <property type="match status" value="1"/>
</dbReference>
<dbReference type="PROSITE" id="PS50811">
    <property type="entry name" value="WRKY"/>
    <property type="match status" value="2"/>
</dbReference>
<keyword evidence="5" id="KW-0804">Transcription</keyword>
<dbReference type="EMBL" id="JAUJYN010000006">
    <property type="protein sequence ID" value="KAK1269069.1"/>
    <property type="molecule type" value="Genomic_DNA"/>
</dbReference>
<dbReference type="Proteomes" id="UP001179952">
    <property type="component" value="Unassembled WGS sequence"/>
</dbReference>
<evidence type="ECO:0000256" key="6">
    <source>
        <dbReference type="ARBA" id="ARBA00023242"/>
    </source>
</evidence>
<dbReference type="Pfam" id="PF03106">
    <property type="entry name" value="WRKY"/>
    <property type="match status" value="2"/>
</dbReference>
<accession>A0AAV9AXJ1</accession>
<keyword evidence="10" id="KW-1185">Reference proteome</keyword>
<feature type="domain" description="WRKY" evidence="8">
    <location>
        <begin position="432"/>
        <end position="497"/>
    </location>
</feature>
<feature type="region of interest" description="Disordered" evidence="7">
    <location>
        <begin position="583"/>
        <end position="617"/>
    </location>
</feature>
<gene>
    <name evidence="9" type="ORF">QJS04_geneDACA005264</name>
</gene>
<evidence type="ECO:0000256" key="5">
    <source>
        <dbReference type="ARBA" id="ARBA00023163"/>
    </source>
</evidence>
<feature type="region of interest" description="Disordered" evidence="7">
    <location>
        <begin position="332"/>
        <end position="409"/>
    </location>
</feature>
<name>A0AAV9AXJ1_ACOGR</name>
<evidence type="ECO:0000313" key="9">
    <source>
        <dbReference type="EMBL" id="KAK1269069.1"/>
    </source>
</evidence>
<dbReference type="GO" id="GO:0043565">
    <property type="term" value="F:sequence-specific DNA binding"/>
    <property type="evidence" value="ECO:0007669"/>
    <property type="project" value="InterPro"/>
</dbReference>
<comment type="caution">
    <text evidence="9">The sequence shown here is derived from an EMBL/GenBank/DDBJ whole genome shotgun (WGS) entry which is preliminary data.</text>
</comment>
<feature type="compositionally biased region" description="Polar residues" evidence="7">
    <location>
        <begin position="357"/>
        <end position="372"/>
    </location>
</feature>
<dbReference type="GO" id="GO:0005634">
    <property type="term" value="C:nucleus"/>
    <property type="evidence" value="ECO:0007669"/>
    <property type="project" value="UniProtKB-SubCell"/>
</dbReference>
<dbReference type="AlphaFoldDB" id="A0AAV9AXJ1"/>
<feature type="domain" description="WRKY" evidence="8">
    <location>
        <begin position="258"/>
        <end position="316"/>
    </location>
</feature>
<dbReference type="InterPro" id="IPR036576">
    <property type="entry name" value="WRKY_dom_sf"/>
</dbReference>
<keyword evidence="3" id="KW-0805">Transcription regulation</keyword>
<dbReference type="PANTHER" id="PTHR31221:SF193">
    <property type="entry name" value="WRKY TRANSCRIPTION FACTOR PROTEIN 1-RELATED"/>
    <property type="match status" value="1"/>
</dbReference>
<comment type="subcellular location">
    <subcellularLocation>
        <location evidence="1">Nucleus</location>
    </subcellularLocation>
</comment>
<dbReference type="FunFam" id="2.20.25.80:FF:000006">
    <property type="entry name" value="WRKY transcription factor"/>
    <property type="match status" value="1"/>
</dbReference>
<reference evidence="9" key="1">
    <citation type="journal article" date="2023" name="Nat. Commun.">
        <title>Diploid and tetraploid genomes of Acorus and the evolution of monocots.</title>
        <authorList>
            <person name="Ma L."/>
            <person name="Liu K.W."/>
            <person name="Li Z."/>
            <person name="Hsiao Y.Y."/>
            <person name="Qi Y."/>
            <person name="Fu T."/>
            <person name="Tang G.D."/>
            <person name="Zhang D."/>
            <person name="Sun W.H."/>
            <person name="Liu D.K."/>
            <person name="Li Y."/>
            <person name="Chen G.Z."/>
            <person name="Liu X.D."/>
            <person name="Liao X.Y."/>
            <person name="Jiang Y.T."/>
            <person name="Yu X."/>
            <person name="Hao Y."/>
            <person name="Huang J."/>
            <person name="Zhao X.W."/>
            <person name="Ke S."/>
            <person name="Chen Y.Y."/>
            <person name="Wu W.L."/>
            <person name="Hsu J.L."/>
            <person name="Lin Y.F."/>
            <person name="Huang M.D."/>
            <person name="Li C.Y."/>
            <person name="Huang L."/>
            <person name="Wang Z.W."/>
            <person name="Zhao X."/>
            <person name="Zhong W.Y."/>
            <person name="Peng D.H."/>
            <person name="Ahmad S."/>
            <person name="Lan S."/>
            <person name="Zhang J.S."/>
            <person name="Tsai W.C."/>
            <person name="Van de Peer Y."/>
            <person name="Liu Z.J."/>
        </authorList>
    </citation>
    <scope>NUCLEOTIDE SEQUENCE</scope>
    <source>
        <strain evidence="9">SCP</strain>
    </source>
</reference>
<evidence type="ECO:0000256" key="2">
    <source>
        <dbReference type="ARBA" id="ARBA00022737"/>
    </source>
</evidence>